<feature type="domain" description="Rieske" evidence="7">
    <location>
        <begin position="8"/>
        <end position="105"/>
    </location>
</feature>
<evidence type="ECO:0000256" key="1">
    <source>
        <dbReference type="ARBA" id="ARBA00022714"/>
    </source>
</evidence>
<evidence type="ECO:0000259" key="7">
    <source>
        <dbReference type="PROSITE" id="PS51296"/>
    </source>
</evidence>
<evidence type="ECO:0000256" key="3">
    <source>
        <dbReference type="ARBA" id="ARBA00023002"/>
    </source>
</evidence>
<dbReference type="RefSeq" id="WP_162377905.1">
    <property type="nucleotide sequence ID" value="NZ_JBHTKN010000002.1"/>
</dbReference>
<reference evidence="9" key="1">
    <citation type="journal article" date="2019" name="Int. J. Syst. Evol. Microbiol.">
        <title>The Global Catalogue of Microorganisms (GCM) 10K type strain sequencing project: providing services to taxonomists for standard genome sequencing and annotation.</title>
        <authorList>
            <consortium name="The Broad Institute Genomics Platform"/>
            <consortium name="The Broad Institute Genome Sequencing Center for Infectious Disease"/>
            <person name="Wu L."/>
            <person name="Ma J."/>
        </authorList>
    </citation>
    <scope>NUCLEOTIDE SEQUENCE [LARGE SCALE GENOMIC DNA]</scope>
    <source>
        <strain evidence="9">CCUG 55854</strain>
    </source>
</reference>
<dbReference type="InterPro" id="IPR036922">
    <property type="entry name" value="Rieske_2Fe-2S_sf"/>
</dbReference>
<dbReference type="InterPro" id="IPR012748">
    <property type="entry name" value="Rieske-like_NirD"/>
</dbReference>
<dbReference type="PROSITE" id="PS51296">
    <property type="entry name" value="RIESKE"/>
    <property type="match status" value="1"/>
</dbReference>
<dbReference type="Proteomes" id="UP001597033">
    <property type="component" value="Unassembled WGS sequence"/>
</dbReference>
<evidence type="ECO:0000313" key="9">
    <source>
        <dbReference type="Proteomes" id="UP001597033"/>
    </source>
</evidence>
<keyword evidence="2" id="KW-0479">Metal-binding</keyword>
<dbReference type="PANTHER" id="PTHR21496">
    <property type="entry name" value="FERREDOXIN-RELATED"/>
    <property type="match status" value="1"/>
</dbReference>
<protein>
    <submittedName>
        <fullName evidence="8">Nitrite reductase small subunit NirD</fullName>
    </submittedName>
</protein>
<evidence type="ECO:0000256" key="5">
    <source>
        <dbReference type="ARBA" id="ARBA00023014"/>
    </source>
</evidence>
<evidence type="ECO:0000256" key="4">
    <source>
        <dbReference type="ARBA" id="ARBA00023004"/>
    </source>
</evidence>
<keyword evidence="1" id="KW-0001">2Fe-2S</keyword>
<sequence length="125" mass="13174">MDATVEDWVRVCAVEDIPLLGSRVLKREGGDDIALFRPAAARVFALADRCPHKGGPLSQGIVSGDTVTCPLHGWNIQLDSGQACAPDVGCARRYPVQVRDGYVWLSPGPVADVAAPPARVAEAVA</sequence>
<dbReference type="EMBL" id="JBHTKN010000002">
    <property type="protein sequence ID" value="MFD1041454.1"/>
    <property type="molecule type" value="Genomic_DNA"/>
</dbReference>
<name>A0ABW3LWJ4_9GAMM</name>
<keyword evidence="6" id="KW-0534">Nitrate assimilation</keyword>
<keyword evidence="3" id="KW-0560">Oxidoreductase</keyword>
<evidence type="ECO:0000256" key="6">
    <source>
        <dbReference type="ARBA" id="ARBA00023063"/>
    </source>
</evidence>
<dbReference type="CDD" id="cd03530">
    <property type="entry name" value="Rieske_NirD_small_Bacillus"/>
    <property type="match status" value="1"/>
</dbReference>
<dbReference type="PANTHER" id="PTHR21496:SF23">
    <property type="entry name" value="3-PHENYLPROPIONATE_CINNAMIC ACID DIOXYGENASE FERREDOXIN SUBUNIT"/>
    <property type="match status" value="1"/>
</dbReference>
<evidence type="ECO:0000256" key="2">
    <source>
        <dbReference type="ARBA" id="ARBA00022723"/>
    </source>
</evidence>
<evidence type="ECO:0000313" key="8">
    <source>
        <dbReference type="EMBL" id="MFD1041454.1"/>
    </source>
</evidence>
<keyword evidence="4" id="KW-0408">Iron</keyword>
<gene>
    <name evidence="8" type="primary">nirD</name>
    <name evidence="8" type="ORF">ACFQ2N_03710</name>
</gene>
<keyword evidence="9" id="KW-1185">Reference proteome</keyword>
<comment type="caution">
    <text evidence="8">The sequence shown here is derived from an EMBL/GenBank/DDBJ whole genome shotgun (WGS) entry which is preliminary data.</text>
</comment>
<proteinExistence type="predicted"/>
<dbReference type="NCBIfam" id="TIGR02378">
    <property type="entry name" value="nirD_assim_sml"/>
    <property type="match status" value="1"/>
</dbReference>
<keyword evidence="5" id="KW-0411">Iron-sulfur</keyword>
<organism evidence="8 9">
    <name type="scientific">Pseudoxanthomonas kaohsiungensis</name>
    <dbReference type="NCBI Taxonomy" id="283923"/>
    <lineage>
        <taxon>Bacteria</taxon>
        <taxon>Pseudomonadati</taxon>
        <taxon>Pseudomonadota</taxon>
        <taxon>Gammaproteobacteria</taxon>
        <taxon>Lysobacterales</taxon>
        <taxon>Lysobacteraceae</taxon>
        <taxon>Pseudoxanthomonas</taxon>
    </lineage>
</organism>
<dbReference type="Pfam" id="PF00355">
    <property type="entry name" value="Rieske"/>
    <property type="match status" value="1"/>
</dbReference>
<accession>A0ABW3LWJ4</accession>
<dbReference type="InterPro" id="IPR017941">
    <property type="entry name" value="Rieske_2Fe-2S"/>
</dbReference>
<dbReference type="SUPFAM" id="SSF50022">
    <property type="entry name" value="ISP domain"/>
    <property type="match status" value="1"/>
</dbReference>
<dbReference type="Gene3D" id="2.102.10.10">
    <property type="entry name" value="Rieske [2Fe-2S] iron-sulphur domain"/>
    <property type="match status" value="1"/>
</dbReference>